<keyword evidence="1" id="KW-0732">Signal</keyword>
<dbReference type="Proteomes" id="UP000778951">
    <property type="component" value="Unassembled WGS sequence"/>
</dbReference>
<organism evidence="2 3">
    <name type="scientific">Entomospira culicis</name>
    <dbReference type="NCBI Taxonomy" id="2719989"/>
    <lineage>
        <taxon>Bacteria</taxon>
        <taxon>Pseudomonadati</taxon>
        <taxon>Spirochaetota</taxon>
        <taxon>Spirochaetia</taxon>
        <taxon>Spirochaetales</taxon>
        <taxon>Spirochaetaceae</taxon>
        <taxon>Entomospira</taxon>
    </lineage>
</organism>
<evidence type="ECO:0000313" key="2">
    <source>
        <dbReference type="EMBL" id="NIZ70017.1"/>
    </source>
</evidence>
<name>A0A968GGR4_9SPIO</name>
<feature type="signal peptide" evidence="1">
    <location>
        <begin position="1"/>
        <end position="20"/>
    </location>
</feature>
<proteinExistence type="predicted"/>
<protein>
    <submittedName>
        <fullName evidence="2">Uncharacterized protein</fullName>
    </submittedName>
</protein>
<reference evidence="2" key="1">
    <citation type="submission" date="2020-03" db="EMBL/GenBank/DDBJ databases">
        <title>Spirochaetal bacteria isolated from arthropods constitute a novel genus Entomospira genus novum within the order Spirochaetales.</title>
        <authorList>
            <person name="Grana-Miraglia L."/>
            <person name="Sikutova S."/>
            <person name="Fingerle V."/>
            <person name="Sing A."/>
            <person name="Castillo-Ramirez S."/>
            <person name="Margos G."/>
            <person name="Rudolf I."/>
        </authorList>
    </citation>
    <scope>NUCLEOTIDE SEQUENCE</scope>
    <source>
        <strain evidence="2">BR149</strain>
    </source>
</reference>
<keyword evidence="3" id="KW-1185">Reference proteome</keyword>
<dbReference type="RefSeq" id="WP_167696084.1">
    <property type="nucleotide sequence ID" value="NZ_CP118181.1"/>
</dbReference>
<gene>
    <name evidence="2" type="ORF">HCT48_07340</name>
</gene>
<sequence>MKRFVLMLALVALATSPLAAQWNPNRSVFKNWTEIEYRANDPIYGKSIWRSWYDGYSQYRYPALQQDRYRVRAYLYAIENAEGVHYLLRYHTSHYEIRDNLSSVNLMLVLDDTTYRLPARVEKTVDHNGRLLSFDFYATLSEETMQKIVGVTKYFGVYPEINGVRLNNNHHAITYRTKKAISSLHNDLRNIMEPRDKKVKKKNITGTPFTF</sequence>
<evidence type="ECO:0000256" key="1">
    <source>
        <dbReference type="SAM" id="SignalP"/>
    </source>
</evidence>
<feature type="chain" id="PRO_5037845320" evidence="1">
    <location>
        <begin position="21"/>
        <end position="211"/>
    </location>
</feature>
<dbReference type="AlphaFoldDB" id="A0A968GGR4"/>
<comment type="caution">
    <text evidence="2">The sequence shown here is derived from an EMBL/GenBank/DDBJ whole genome shotgun (WGS) entry which is preliminary data.</text>
</comment>
<dbReference type="EMBL" id="JAATLM010000001">
    <property type="protein sequence ID" value="NIZ70017.1"/>
    <property type="molecule type" value="Genomic_DNA"/>
</dbReference>
<accession>A0A968GGR4</accession>
<evidence type="ECO:0000313" key="3">
    <source>
        <dbReference type="Proteomes" id="UP000778951"/>
    </source>
</evidence>